<organism evidence="2 3">
    <name type="scientific">Tumebacillus algifaecis</name>
    <dbReference type="NCBI Taxonomy" id="1214604"/>
    <lineage>
        <taxon>Bacteria</taxon>
        <taxon>Bacillati</taxon>
        <taxon>Bacillota</taxon>
        <taxon>Bacilli</taxon>
        <taxon>Bacillales</taxon>
        <taxon>Alicyclobacillaceae</taxon>
        <taxon>Tumebacillus</taxon>
    </lineage>
</organism>
<reference evidence="2 3" key="1">
    <citation type="journal article" date="2015" name="Int. J. Syst. Evol. Microbiol.">
        <title>Tumebacillus algifaecis sp. nov., isolated from decomposing algal scum.</title>
        <authorList>
            <person name="Wu Y.F."/>
            <person name="Zhang B."/>
            <person name="Xing P."/>
            <person name="Wu Q.L."/>
            <person name="Liu S.J."/>
        </authorList>
    </citation>
    <scope>NUCLEOTIDE SEQUENCE [LARGE SCALE GENOMIC DNA]</scope>
    <source>
        <strain evidence="2 3">THMBR28</strain>
    </source>
</reference>
<accession>A0A223CZ97</accession>
<sequence>MYPSLADDHDHARNSHDADKVENAAASTSAAAADMDDREVAVDACEPASDSAATELFQFDIATDKIGEIHKAYTSLPF</sequence>
<evidence type="ECO:0000313" key="2">
    <source>
        <dbReference type="EMBL" id="ASS74661.1"/>
    </source>
</evidence>
<evidence type="ECO:0000313" key="3">
    <source>
        <dbReference type="Proteomes" id="UP000214688"/>
    </source>
</evidence>
<feature type="compositionally biased region" description="Low complexity" evidence="1">
    <location>
        <begin position="24"/>
        <end position="33"/>
    </location>
</feature>
<dbReference type="EMBL" id="CP022657">
    <property type="protein sequence ID" value="ASS74661.1"/>
    <property type="molecule type" value="Genomic_DNA"/>
</dbReference>
<dbReference type="KEGG" id="tab:CIG75_06540"/>
<keyword evidence="3" id="KW-1185">Reference proteome</keyword>
<proteinExistence type="predicted"/>
<feature type="region of interest" description="Disordered" evidence="1">
    <location>
        <begin position="1"/>
        <end position="36"/>
    </location>
</feature>
<dbReference type="AlphaFoldDB" id="A0A223CZ97"/>
<name>A0A223CZ97_9BACL</name>
<gene>
    <name evidence="2" type="ORF">CIG75_06540</name>
</gene>
<evidence type="ECO:0000256" key="1">
    <source>
        <dbReference type="SAM" id="MobiDB-lite"/>
    </source>
</evidence>
<protein>
    <submittedName>
        <fullName evidence="2">Uncharacterized protein</fullName>
    </submittedName>
</protein>
<feature type="compositionally biased region" description="Basic and acidic residues" evidence="1">
    <location>
        <begin position="1"/>
        <end position="22"/>
    </location>
</feature>
<dbReference type="Proteomes" id="UP000214688">
    <property type="component" value="Chromosome"/>
</dbReference>